<gene>
    <name evidence="1" type="ORF">MNB_SV-9-657</name>
</gene>
<reference evidence="1" key="1">
    <citation type="submission" date="2016-10" db="EMBL/GenBank/DDBJ databases">
        <authorList>
            <person name="de Groot N.N."/>
        </authorList>
    </citation>
    <scope>NUCLEOTIDE SEQUENCE</scope>
</reference>
<dbReference type="EMBL" id="FPHG01000021">
    <property type="protein sequence ID" value="SFV53926.1"/>
    <property type="molecule type" value="Genomic_DNA"/>
</dbReference>
<proteinExistence type="predicted"/>
<sequence length="64" mass="7636">MEEKINKVIEKVQESNSIASEDKDAIMLKLEEWREEKEAISDVNNHFKQFWLDLEPIFAELGWL</sequence>
<accession>A0A1W1BK89</accession>
<organism evidence="1">
    <name type="scientific">hydrothermal vent metagenome</name>
    <dbReference type="NCBI Taxonomy" id="652676"/>
    <lineage>
        <taxon>unclassified sequences</taxon>
        <taxon>metagenomes</taxon>
        <taxon>ecological metagenomes</taxon>
    </lineage>
</organism>
<name>A0A1W1BK89_9ZZZZ</name>
<protein>
    <submittedName>
        <fullName evidence="1">Uncharacterized protein</fullName>
    </submittedName>
</protein>
<evidence type="ECO:0000313" key="1">
    <source>
        <dbReference type="EMBL" id="SFV53926.1"/>
    </source>
</evidence>
<dbReference type="AlphaFoldDB" id="A0A1W1BK89"/>